<dbReference type="EMBL" id="PJEO01000013">
    <property type="protein sequence ID" value="PKQ46492.1"/>
    <property type="molecule type" value="Genomic_DNA"/>
</dbReference>
<dbReference type="PANTHER" id="PTHR23028">
    <property type="entry name" value="ACETYLTRANSFERASE"/>
    <property type="match status" value="1"/>
</dbReference>
<keyword evidence="4" id="KW-1185">Reference proteome</keyword>
<keyword evidence="1" id="KW-0812">Transmembrane</keyword>
<feature type="transmembrane region" description="Helical" evidence="1">
    <location>
        <begin position="89"/>
        <end position="110"/>
    </location>
</feature>
<evidence type="ECO:0000256" key="1">
    <source>
        <dbReference type="SAM" id="Phobius"/>
    </source>
</evidence>
<feature type="transmembrane region" description="Helical" evidence="1">
    <location>
        <begin position="271"/>
        <end position="290"/>
    </location>
</feature>
<comment type="caution">
    <text evidence="3">The sequence shown here is derived from an EMBL/GenBank/DDBJ whole genome shotgun (WGS) entry which is preliminary data.</text>
</comment>
<feature type="transmembrane region" description="Helical" evidence="1">
    <location>
        <begin position="340"/>
        <end position="360"/>
    </location>
</feature>
<reference evidence="3 4" key="1">
    <citation type="submission" date="2017-12" db="EMBL/GenBank/DDBJ databases">
        <title>Confluentibacter flavum sp. nov., isolated from the saline lake.</title>
        <authorList>
            <person name="Yu L."/>
        </authorList>
    </citation>
    <scope>NUCLEOTIDE SEQUENCE [LARGE SCALE GENOMIC DNA]</scope>
    <source>
        <strain evidence="3 4">3B</strain>
    </source>
</reference>
<dbReference type="InterPro" id="IPR002656">
    <property type="entry name" value="Acyl_transf_3_dom"/>
</dbReference>
<sequence>MHVDYKHRIFGLDVFRALAILLVLFSHTTLLLFPNKESFVLEVIKFFGAIGVDLFFVLSGFLIGGIILKQIHLNKTAFKDFGYFWVRRWFRTLPNYFLILLVNIILYFIFFRKVISGIGHYFLFLQNFSEGQADFFTESWSLSIEEYAYIIGPLVLFLLLVFFKNSSKDKLFISSVVVIICLVTFLRFDFHLNNTLTSDHHWSKELRKVVIFRIDSIYYGFIGAFFSINYSTIWKQYKVWLFFSGIFLFFVMHFLVFWYDVKPINAPLFYNIFYLPLVSISLVLLLPLFSNWNHAHFFKREITYISILSYAVYLINYSIVLLTIQYFINLSNASIVTKVGVLIVFWFLSFYLAYLLYVFFERPFTNLRDSKFIKDKFN</sequence>
<feature type="transmembrane region" description="Helical" evidence="1">
    <location>
        <begin position="46"/>
        <end position="68"/>
    </location>
</feature>
<dbReference type="GO" id="GO:0016020">
    <property type="term" value="C:membrane"/>
    <property type="evidence" value="ECO:0007669"/>
    <property type="project" value="TreeGrafter"/>
</dbReference>
<protein>
    <recommendedName>
        <fullName evidence="2">Acyltransferase 3 domain-containing protein</fullName>
    </recommendedName>
</protein>
<accession>A0A2N3HNK0</accession>
<dbReference type="Pfam" id="PF01757">
    <property type="entry name" value="Acyl_transf_3"/>
    <property type="match status" value="1"/>
</dbReference>
<feature type="transmembrane region" description="Helical" evidence="1">
    <location>
        <begin position="147"/>
        <end position="164"/>
    </location>
</feature>
<organism evidence="3 4">
    <name type="scientific">Confluentibacter flavum</name>
    <dbReference type="NCBI Taxonomy" id="1909700"/>
    <lineage>
        <taxon>Bacteria</taxon>
        <taxon>Pseudomonadati</taxon>
        <taxon>Bacteroidota</taxon>
        <taxon>Flavobacteriia</taxon>
        <taxon>Flavobacteriales</taxon>
        <taxon>Flavobacteriaceae</taxon>
        <taxon>Confluentibacter</taxon>
    </lineage>
</organism>
<dbReference type="OrthoDB" id="290051at2"/>
<gene>
    <name evidence="3" type="ORF">CSW08_02895</name>
</gene>
<dbReference type="PANTHER" id="PTHR23028:SF53">
    <property type="entry name" value="ACYL_TRANSF_3 DOMAIN-CONTAINING PROTEIN"/>
    <property type="match status" value="1"/>
</dbReference>
<feature type="domain" description="Acyltransferase 3" evidence="2">
    <location>
        <begin position="11"/>
        <end position="357"/>
    </location>
</feature>
<dbReference type="Proteomes" id="UP000233435">
    <property type="component" value="Unassembled WGS sequence"/>
</dbReference>
<dbReference type="GO" id="GO:0000271">
    <property type="term" value="P:polysaccharide biosynthetic process"/>
    <property type="evidence" value="ECO:0007669"/>
    <property type="project" value="TreeGrafter"/>
</dbReference>
<evidence type="ECO:0000259" key="2">
    <source>
        <dbReference type="Pfam" id="PF01757"/>
    </source>
</evidence>
<feature type="transmembrane region" description="Helical" evidence="1">
    <location>
        <begin position="302"/>
        <end position="328"/>
    </location>
</feature>
<keyword evidence="1" id="KW-0472">Membrane</keyword>
<name>A0A2N3HNK0_9FLAO</name>
<feature type="transmembrane region" description="Helical" evidence="1">
    <location>
        <begin position="171"/>
        <end position="190"/>
    </location>
</feature>
<dbReference type="InterPro" id="IPR050879">
    <property type="entry name" value="Acyltransferase_3"/>
</dbReference>
<dbReference type="GO" id="GO:0016747">
    <property type="term" value="F:acyltransferase activity, transferring groups other than amino-acyl groups"/>
    <property type="evidence" value="ECO:0007669"/>
    <property type="project" value="InterPro"/>
</dbReference>
<dbReference type="RefSeq" id="WP_106658407.1">
    <property type="nucleotide sequence ID" value="NZ_PJEO01000013.1"/>
</dbReference>
<evidence type="ECO:0000313" key="3">
    <source>
        <dbReference type="EMBL" id="PKQ46492.1"/>
    </source>
</evidence>
<dbReference type="AlphaFoldDB" id="A0A2N3HNK0"/>
<feature type="transmembrane region" description="Helical" evidence="1">
    <location>
        <begin position="210"/>
        <end position="228"/>
    </location>
</feature>
<proteinExistence type="predicted"/>
<feature type="transmembrane region" description="Helical" evidence="1">
    <location>
        <begin position="12"/>
        <end position="34"/>
    </location>
</feature>
<evidence type="ECO:0000313" key="4">
    <source>
        <dbReference type="Proteomes" id="UP000233435"/>
    </source>
</evidence>
<keyword evidence="1" id="KW-1133">Transmembrane helix</keyword>
<feature type="transmembrane region" description="Helical" evidence="1">
    <location>
        <begin position="240"/>
        <end position="259"/>
    </location>
</feature>